<keyword evidence="1 3" id="KW-0378">Hydrolase</keyword>
<comment type="caution">
    <text evidence="3">The sequence shown here is derived from an EMBL/GenBank/DDBJ whole genome shotgun (WGS) entry which is preliminary data.</text>
</comment>
<feature type="signal peptide" evidence="2">
    <location>
        <begin position="1"/>
        <end position="42"/>
    </location>
</feature>
<feature type="chain" id="PRO_5038651896" evidence="2">
    <location>
        <begin position="43"/>
        <end position="420"/>
    </location>
</feature>
<evidence type="ECO:0000256" key="1">
    <source>
        <dbReference type="ARBA" id="ARBA00022801"/>
    </source>
</evidence>
<dbReference type="AlphaFoldDB" id="S3ZAW2"/>
<dbReference type="PANTHER" id="PTHR33886:SF8">
    <property type="entry name" value="UNSATURATED RHAMNOGALACTURONAN HYDROLASE (EUROFUNG)"/>
    <property type="match status" value="1"/>
</dbReference>
<dbReference type="InterPro" id="IPR008928">
    <property type="entry name" value="6-hairpin_glycosidase_sf"/>
</dbReference>
<keyword evidence="2" id="KW-0732">Signal</keyword>
<dbReference type="GO" id="GO:0005975">
    <property type="term" value="P:carbohydrate metabolic process"/>
    <property type="evidence" value="ECO:0007669"/>
    <property type="project" value="InterPro"/>
</dbReference>
<evidence type="ECO:0000256" key="2">
    <source>
        <dbReference type="SAM" id="SignalP"/>
    </source>
</evidence>
<dbReference type="InterPro" id="IPR010905">
    <property type="entry name" value="Glyco_hydro_88"/>
</dbReference>
<dbReference type="GO" id="GO:0016787">
    <property type="term" value="F:hydrolase activity"/>
    <property type="evidence" value="ECO:0007669"/>
    <property type="project" value="UniProtKB-KW"/>
</dbReference>
<dbReference type="EMBL" id="AOPZ01000497">
    <property type="protein sequence ID" value="EPH39719.1"/>
    <property type="molecule type" value="Genomic_DNA"/>
</dbReference>
<gene>
    <name evidence="3" type="ORF">STRAU_7242</name>
</gene>
<name>S3ZAW2_9ACTN</name>
<dbReference type="RefSeq" id="WP_016645348.1">
    <property type="nucleotide sequence ID" value="NZ_AOPZ01000497.1"/>
</dbReference>
<organism evidence="3 4">
    <name type="scientific">Streptomyces aurantiacus JA 4570</name>
    <dbReference type="NCBI Taxonomy" id="1286094"/>
    <lineage>
        <taxon>Bacteria</taxon>
        <taxon>Bacillati</taxon>
        <taxon>Actinomycetota</taxon>
        <taxon>Actinomycetes</taxon>
        <taxon>Kitasatosporales</taxon>
        <taxon>Streptomycetaceae</taxon>
        <taxon>Streptomyces</taxon>
        <taxon>Streptomyces aurantiacus group</taxon>
    </lineage>
</organism>
<evidence type="ECO:0000313" key="3">
    <source>
        <dbReference type="EMBL" id="EPH39719.1"/>
    </source>
</evidence>
<evidence type="ECO:0000313" key="4">
    <source>
        <dbReference type="Proteomes" id="UP000014629"/>
    </source>
</evidence>
<protein>
    <submittedName>
        <fullName evidence="3">Putative Unsaturated rhamnogalacturonyl hydrolase YteR</fullName>
    </submittedName>
</protein>
<sequence>MMRRRRSPALPQHPSTSIRTARTARTVLAALLAGAAVLTAQAGPAAADGLPDTGRPPATARPPATDWSVALVESTTARHTPTSIGGWSYPVGLYLYGQYLTYQRTHEDRYLTYIKEYVDRFVDADGNIGQKFNSLDSMQAGRLLVILHHETGEDRYGVAARMIRERLKTYPRTEDGGFWHADTASRAHQLWSDGVYMVNPFLVEYGKEFADEAYTDREAVEQLNVYARRLQADNGLFQHAYDESRTAVWADKGTGRAPEQWCRAIGWYSMAAVNVLDATPRSDPGRRELLGHVRELAAGIARTQDPATGRWFQVVDKGTADGNWTETSCSSMFTFALSRGAEKGYIAKSYEGVARRGYRGVLEKISLGSDGLTDLTDISIGTNVGDYAFYIARPRQTNDFHGLGAFLIMNEQLRKKVSGR</sequence>
<proteinExistence type="predicted"/>
<dbReference type="Gene3D" id="1.50.10.10">
    <property type="match status" value="1"/>
</dbReference>
<dbReference type="SUPFAM" id="SSF48208">
    <property type="entry name" value="Six-hairpin glycosidases"/>
    <property type="match status" value="1"/>
</dbReference>
<dbReference type="InterPro" id="IPR012341">
    <property type="entry name" value="6hp_glycosidase-like_sf"/>
</dbReference>
<dbReference type="Pfam" id="PF07470">
    <property type="entry name" value="Glyco_hydro_88"/>
    <property type="match status" value="1"/>
</dbReference>
<dbReference type="PANTHER" id="PTHR33886">
    <property type="entry name" value="UNSATURATED RHAMNOGALACTURONAN HYDROLASE (EUROFUNG)"/>
    <property type="match status" value="1"/>
</dbReference>
<dbReference type="InterPro" id="IPR052043">
    <property type="entry name" value="PolySaccharide_Degr_Enz"/>
</dbReference>
<dbReference type="Proteomes" id="UP000014629">
    <property type="component" value="Unassembled WGS sequence"/>
</dbReference>
<accession>S3ZAW2</accession>
<dbReference type="PATRIC" id="fig|1286094.4.peg.7167"/>
<reference evidence="3 4" key="1">
    <citation type="submission" date="2013-02" db="EMBL/GenBank/DDBJ databases">
        <title>Draft Genome Sequence of Streptomyces aurantiacus, Which Produces Setomimycin.</title>
        <authorList>
            <person name="Gruening B.A."/>
            <person name="Praeg A."/>
            <person name="Erxleben A."/>
            <person name="Guenther S."/>
            <person name="Mueller M."/>
        </authorList>
    </citation>
    <scope>NUCLEOTIDE SEQUENCE [LARGE SCALE GENOMIC DNA]</scope>
    <source>
        <strain evidence="3 4">JA 4570</strain>
    </source>
</reference>
<keyword evidence="4" id="KW-1185">Reference proteome</keyword>